<organism evidence="2 3">
    <name type="scientific">Mycena pura</name>
    <dbReference type="NCBI Taxonomy" id="153505"/>
    <lineage>
        <taxon>Eukaryota</taxon>
        <taxon>Fungi</taxon>
        <taxon>Dikarya</taxon>
        <taxon>Basidiomycota</taxon>
        <taxon>Agaricomycotina</taxon>
        <taxon>Agaricomycetes</taxon>
        <taxon>Agaricomycetidae</taxon>
        <taxon>Agaricales</taxon>
        <taxon>Marasmiineae</taxon>
        <taxon>Mycenaceae</taxon>
        <taxon>Mycena</taxon>
    </lineage>
</organism>
<comment type="caution">
    <text evidence="2">The sequence shown here is derived from an EMBL/GenBank/DDBJ whole genome shotgun (WGS) entry which is preliminary data.</text>
</comment>
<reference evidence="2" key="1">
    <citation type="submission" date="2023-03" db="EMBL/GenBank/DDBJ databases">
        <title>Massive genome expansion in bonnet fungi (Mycena s.s.) driven by repeated elements and novel gene families across ecological guilds.</title>
        <authorList>
            <consortium name="Lawrence Berkeley National Laboratory"/>
            <person name="Harder C.B."/>
            <person name="Miyauchi S."/>
            <person name="Viragh M."/>
            <person name="Kuo A."/>
            <person name="Thoen E."/>
            <person name="Andreopoulos B."/>
            <person name="Lu D."/>
            <person name="Skrede I."/>
            <person name="Drula E."/>
            <person name="Henrissat B."/>
            <person name="Morin E."/>
            <person name="Kohler A."/>
            <person name="Barry K."/>
            <person name="LaButti K."/>
            <person name="Morin E."/>
            <person name="Salamov A."/>
            <person name="Lipzen A."/>
            <person name="Mereny Z."/>
            <person name="Hegedus B."/>
            <person name="Baldrian P."/>
            <person name="Stursova M."/>
            <person name="Weitz H."/>
            <person name="Taylor A."/>
            <person name="Grigoriev I.V."/>
            <person name="Nagy L.G."/>
            <person name="Martin F."/>
            <person name="Kauserud H."/>
        </authorList>
    </citation>
    <scope>NUCLEOTIDE SEQUENCE</scope>
    <source>
        <strain evidence="2">9144</strain>
    </source>
</reference>
<name>A0AAD6V870_9AGAR</name>
<protein>
    <submittedName>
        <fullName evidence="2">Uncharacterized protein</fullName>
    </submittedName>
</protein>
<dbReference type="EMBL" id="JARJCW010000043">
    <property type="protein sequence ID" value="KAJ7205432.1"/>
    <property type="molecule type" value="Genomic_DNA"/>
</dbReference>
<dbReference type="AlphaFoldDB" id="A0AAD6V870"/>
<feature type="signal peptide" evidence="1">
    <location>
        <begin position="1"/>
        <end position="19"/>
    </location>
</feature>
<keyword evidence="1" id="KW-0732">Signal</keyword>
<gene>
    <name evidence="2" type="ORF">GGX14DRAFT_543887</name>
</gene>
<accession>A0AAD6V870</accession>
<keyword evidence="3" id="KW-1185">Reference proteome</keyword>
<evidence type="ECO:0000256" key="1">
    <source>
        <dbReference type="SAM" id="SignalP"/>
    </source>
</evidence>
<dbReference type="Proteomes" id="UP001219525">
    <property type="component" value="Unassembled WGS sequence"/>
</dbReference>
<proteinExistence type="predicted"/>
<evidence type="ECO:0000313" key="3">
    <source>
        <dbReference type="Proteomes" id="UP001219525"/>
    </source>
</evidence>
<evidence type="ECO:0000313" key="2">
    <source>
        <dbReference type="EMBL" id="KAJ7205432.1"/>
    </source>
</evidence>
<sequence length="330" mass="34041">MASPARFFALAAFLVYVAASAIVPPGRQGLPFQPIANTHAPTTEINTIAQAAIQVKKSSAAAAIVASPRDPEGYHLVFGPTGGANNAPGYMGFTFLDKYDVNACAQLCNNRGADPVGGVCQYFNIWRAVVNGVPTTHTCAMYFLVADESTAVNTGQGDLVVTLSRGYARKNLVIDGGFEGFNACDDFCFAASYANWIGTSPAGGDLDATIFFSPTLAKDGNGSGLLGAAFGDDTDAGTLTPTKPLATKAGATYVIQSFFVSSFSDPDSEAAAHVDILWNGVVVGGTSGFTAAYTPTQSVSVKGTGNDTLSFHGGAAPAWTLIDDVGVFQL</sequence>
<feature type="chain" id="PRO_5042172013" evidence="1">
    <location>
        <begin position="20"/>
        <end position="330"/>
    </location>
</feature>